<dbReference type="Gene3D" id="3.40.50.11500">
    <property type="match status" value="1"/>
</dbReference>
<dbReference type="SMART" id="SM00799">
    <property type="entry name" value="DENN"/>
    <property type="match status" value="1"/>
</dbReference>
<dbReference type="Pfam" id="PF02141">
    <property type="entry name" value="DENN"/>
    <property type="match status" value="1"/>
</dbReference>
<feature type="domain" description="UDENN" evidence="2">
    <location>
        <begin position="1"/>
        <end position="354"/>
    </location>
</feature>
<proteinExistence type="predicted"/>
<dbReference type="GO" id="GO:0032483">
    <property type="term" value="P:regulation of Rab protein signal transduction"/>
    <property type="evidence" value="ECO:0007669"/>
    <property type="project" value="TreeGrafter"/>
</dbReference>
<dbReference type="GO" id="GO:0031410">
    <property type="term" value="C:cytoplasmic vesicle"/>
    <property type="evidence" value="ECO:0007669"/>
    <property type="project" value="TreeGrafter"/>
</dbReference>
<protein>
    <recommendedName>
        <fullName evidence="2">UDENN domain-containing protein</fullName>
    </recommendedName>
</protein>
<evidence type="ECO:0000313" key="3">
    <source>
        <dbReference type="EMBL" id="KAF0736399.1"/>
    </source>
</evidence>
<evidence type="ECO:0000256" key="1">
    <source>
        <dbReference type="SAM" id="MobiDB-lite"/>
    </source>
</evidence>
<keyword evidence="4" id="KW-1185">Reference proteome</keyword>
<gene>
    <name evidence="3" type="ORF">Ae201684_007418</name>
</gene>
<dbReference type="PANTHER" id="PTHR12296">
    <property type="entry name" value="DENN DOMAIN-CONTAINING PROTEIN 4"/>
    <property type="match status" value="1"/>
</dbReference>
<feature type="region of interest" description="Disordered" evidence="1">
    <location>
        <begin position="899"/>
        <end position="926"/>
    </location>
</feature>
<dbReference type="AlphaFoldDB" id="A0A6G0X8R6"/>
<dbReference type="PROSITE" id="PS50211">
    <property type="entry name" value="DENN"/>
    <property type="match status" value="1"/>
</dbReference>
<evidence type="ECO:0000313" key="4">
    <source>
        <dbReference type="Proteomes" id="UP000481153"/>
    </source>
</evidence>
<feature type="compositionally biased region" description="Polar residues" evidence="1">
    <location>
        <begin position="916"/>
        <end position="926"/>
    </location>
</feature>
<dbReference type="EMBL" id="VJMJ01000089">
    <property type="protein sequence ID" value="KAF0736399.1"/>
    <property type="molecule type" value="Genomic_DNA"/>
</dbReference>
<sequence>MYNAFVLTTATGTTLHGASFCIFSSTSNNHSDTTTLTSICFVTKYSLYTPFLKYLEQLAVLGTRQHRWNEAHPDNPVHFVEQCLINILHEVSVPRQGSAGVLCSVAGTEVLLPSTALDWEFIEYTFQLVDADNLVTLLHHVLLEHSILIIGSDNVFITAVAETLRHLIAPLQWDHVFIPVIPHGIDIHTLLDAPVPFIAGAHVSQVAHPASLASPTSVVRFDLRENRLYGSHKLLPELPEAAESLISKITEAHAEAGQLPRQLHDRRTIMHQRLRGLTSHKTEASYFLTPLTLLRRKMVKLIRGVVMEYLDASGKKFVVSRPSQDKSFFAAWNETSAYQQYFAQGSSTMSPRNNIADDDQVGAKVEPPHIALRPLFTSEMAIFVDSLESESETAEFPVLAMDAISSPRSRLPYDVPEVSAAKPDSTKKPNSTVVEWLDNWLHGGKLDKAPPAIFHRAKTIGSHLSPRLQFHRSKTAADLPVHTWLQAPLGCSNVACNQTIAECTQRLDEAWIAKKPAQLEQAYVDLIHAFGVCSDAPHREDLDAVWATCLGQNPLPSIFNQKGLWRPFSWLVKTWIDQGDIVTAITWLAQIQIHKAVTTSPRSRISNAMAIESTSSMGLATCVEVELEPLVYRVYATFGIGSLGMVLQPFNDKAGCQVSGFQHRDENCRVEQDDVLETIDGKSVLLLPFDDIVHHLMDAPRPLTLSFLRGLNIVEDVFQSNSIVPLRPRRQLHDRFGELFERGIRITLLSDCAACGYRISEAELQQHFRAACPICHEAFSPYFCVRCRGQPPSPPIPYFSWSYLHSRVTSGSGTSETSPMFLHEWFIKDPHVYWNIVVKCLAMDCPLDSFLIEVDYEEPSTMELTDVQQLCHFVLGMQSENDGLAACQVLARQLLQGDTPDDKLSKKERVDRMESMATTASSVDEP</sequence>
<reference evidence="3 4" key="1">
    <citation type="submission" date="2019-07" db="EMBL/GenBank/DDBJ databases">
        <title>Genomics analysis of Aphanomyces spp. identifies a new class of oomycete effector associated with host adaptation.</title>
        <authorList>
            <person name="Gaulin E."/>
        </authorList>
    </citation>
    <scope>NUCLEOTIDE SEQUENCE [LARGE SCALE GENOMIC DNA]</scope>
    <source>
        <strain evidence="3 4">ATCC 201684</strain>
    </source>
</reference>
<dbReference type="InterPro" id="IPR043153">
    <property type="entry name" value="DENN_C"/>
</dbReference>
<accession>A0A6G0X8R6</accession>
<name>A0A6G0X8R6_9STRA</name>
<dbReference type="PANTHER" id="PTHR12296:SF21">
    <property type="entry name" value="DENN DOMAIN-CONTAINING PROTEIN 3"/>
    <property type="match status" value="1"/>
</dbReference>
<comment type="caution">
    <text evidence="3">The sequence shown here is derived from an EMBL/GenBank/DDBJ whole genome shotgun (WGS) entry which is preliminary data.</text>
</comment>
<dbReference type="InterPro" id="IPR036034">
    <property type="entry name" value="PDZ_sf"/>
</dbReference>
<organism evidence="3 4">
    <name type="scientific">Aphanomyces euteiches</name>
    <dbReference type="NCBI Taxonomy" id="100861"/>
    <lineage>
        <taxon>Eukaryota</taxon>
        <taxon>Sar</taxon>
        <taxon>Stramenopiles</taxon>
        <taxon>Oomycota</taxon>
        <taxon>Saprolegniomycetes</taxon>
        <taxon>Saprolegniales</taxon>
        <taxon>Verrucalvaceae</taxon>
        <taxon>Aphanomyces</taxon>
    </lineage>
</organism>
<dbReference type="InterPro" id="IPR001194">
    <property type="entry name" value="cDENN_dom"/>
</dbReference>
<feature type="compositionally biased region" description="Basic and acidic residues" evidence="1">
    <location>
        <begin position="900"/>
        <end position="914"/>
    </location>
</feature>
<dbReference type="InterPro" id="IPR051696">
    <property type="entry name" value="DENN_Domain_GEFs"/>
</dbReference>
<dbReference type="Proteomes" id="UP000481153">
    <property type="component" value="Unassembled WGS sequence"/>
</dbReference>
<dbReference type="InterPro" id="IPR037516">
    <property type="entry name" value="Tripartite_DENN"/>
</dbReference>
<evidence type="ECO:0000259" key="2">
    <source>
        <dbReference type="PROSITE" id="PS50211"/>
    </source>
</evidence>
<dbReference type="VEuPathDB" id="FungiDB:AeMF1_007102"/>
<dbReference type="SUPFAM" id="SSF50156">
    <property type="entry name" value="PDZ domain-like"/>
    <property type="match status" value="1"/>
</dbReference>